<protein>
    <submittedName>
        <fullName evidence="5">Methyl-accepting chemotaxis protein</fullName>
    </submittedName>
</protein>
<sequence length="346" mass="36662">MRQAAPERVLHLVERAADVAGAKVKAIQAITRQTRVLALNATIEAARAGEMGRGFSVVAGEVKTVSSEVTRLATEMETELSGAFDELREVGRSMLRDVRGQRLVNLALNAIEIMDRNLYERTCDVRWWATDSAVVEALADPSAPRCAHAAKRLGVILSAYTVYLDLWLADATGRVIANGRPDRYPGVRGMSVAGEAWFRDALASHSGDDFAVADITPCAALGQAPVATYAAAVREGGEAQGRVLGVLGIHFDWGPQADAVMRGVRLLPEEVATTRALILDAGGRVLAASDGVGVLEEVIALPPGAGESGFFEADGRAIAHHVTPGYETYRGLGWRGALVQRLGGAG</sequence>
<proteinExistence type="inferred from homology"/>
<dbReference type="SUPFAM" id="SSF58104">
    <property type="entry name" value="Methyl-accepting chemotaxis protein (MCP) signaling domain"/>
    <property type="match status" value="1"/>
</dbReference>
<organism evidence="5 6">
    <name type="scientific">Sediminicoccus rosea</name>
    <dbReference type="NCBI Taxonomy" id="1225128"/>
    <lineage>
        <taxon>Bacteria</taxon>
        <taxon>Pseudomonadati</taxon>
        <taxon>Pseudomonadota</taxon>
        <taxon>Alphaproteobacteria</taxon>
        <taxon>Acetobacterales</taxon>
        <taxon>Roseomonadaceae</taxon>
        <taxon>Sediminicoccus</taxon>
    </lineage>
</organism>
<comment type="similarity">
    <text evidence="2">Belongs to the methyl-accepting chemotaxis (MCP) protein family.</text>
</comment>
<dbReference type="RefSeq" id="WP_318650564.1">
    <property type="nucleotide sequence ID" value="NZ_CP137852.1"/>
</dbReference>
<gene>
    <name evidence="5" type="ORF">R9Z33_06875</name>
</gene>
<dbReference type="Gene3D" id="1.10.287.950">
    <property type="entry name" value="Methyl-accepting chemotaxis protein"/>
    <property type="match status" value="1"/>
</dbReference>
<dbReference type="PANTHER" id="PTHR32089:SF112">
    <property type="entry name" value="LYSOZYME-LIKE PROTEIN-RELATED"/>
    <property type="match status" value="1"/>
</dbReference>
<dbReference type="Pfam" id="PF00015">
    <property type="entry name" value="MCPsignal"/>
    <property type="match status" value="1"/>
</dbReference>
<keyword evidence="6" id="KW-1185">Reference proteome</keyword>
<dbReference type="PRINTS" id="PR00260">
    <property type="entry name" value="CHEMTRNSDUCR"/>
</dbReference>
<dbReference type="InterPro" id="IPR004090">
    <property type="entry name" value="Chemotax_Me-accpt_rcpt"/>
</dbReference>
<evidence type="ECO:0000256" key="3">
    <source>
        <dbReference type="PROSITE-ProRule" id="PRU00284"/>
    </source>
</evidence>
<dbReference type="InterPro" id="IPR004089">
    <property type="entry name" value="MCPsignal_dom"/>
</dbReference>
<dbReference type="PROSITE" id="PS50111">
    <property type="entry name" value="CHEMOTAXIS_TRANSDUC_2"/>
    <property type="match status" value="1"/>
</dbReference>
<evidence type="ECO:0000313" key="5">
    <source>
        <dbReference type="EMBL" id="WPB86594.1"/>
    </source>
</evidence>
<evidence type="ECO:0000256" key="1">
    <source>
        <dbReference type="ARBA" id="ARBA00023224"/>
    </source>
</evidence>
<keyword evidence="1 3" id="KW-0807">Transducer</keyword>
<evidence type="ECO:0000259" key="4">
    <source>
        <dbReference type="PROSITE" id="PS50111"/>
    </source>
</evidence>
<accession>A0ABZ0PLH8</accession>
<feature type="domain" description="Methyl-accepting transducer" evidence="4">
    <location>
        <begin position="1"/>
        <end position="77"/>
    </location>
</feature>
<name>A0ABZ0PLH8_9PROT</name>
<dbReference type="Proteomes" id="UP001305521">
    <property type="component" value="Chromosome"/>
</dbReference>
<evidence type="ECO:0000256" key="2">
    <source>
        <dbReference type="ARBA" id="ARBA00029447"/>
    </source>
</evidence>
<dbReference type="EMBL" id="CP137852">
    <property type="protein sequence ID" value="WPB86594.1"/>
    <property type="molecule type" value="Genomic_DNA"/>
</dbReference>
<reference evidence="5 6" key="1">
    <citation type="submission" date="2023-11" db="EMBL/GenBank/DDBJ databases">
        <title>Arctic aerobic anoxygenic photoheterotroph Sediminicoccus rosea KRV36 adapts its photosynthesis to long days of polar summer.</title>
        <authorList>
            <person name="Tomasch J."/>
            <person name="Kopejtka K."/>
            <person name="Bily T."/>
            <person name="Gardiner A.T."/>
            <person name="Gardian Z."/>
            <person name="Shivaramu S."/>
            <person name="Koblizek M."/>
            <person name="Engelhardt F."/>
            <person name="Kaftan D."/>
        </authorList>
    </citation>
    <scope>NUCLEOTIDE SEQUENCE [LARGE SCALE GENOMIC DNA]</scope>
    <source>
        <strain evidence="5 6">R-30</strain>
    </source>
</reference>
<evidence type="ECO:0000313" key="6">
    <source>
        <dbReference type="Proteomes" id="UP001305521"/>
    </source>
</evidence>
<dbReference type="PANTHER" id="PTHR32089">
    <property type="entry name" value="METHYL-ACCEPTING CHEMOTAXIS PROTEIN MCPB"/>
    <property type="match status" value="1"/>
</dbReference>
<dbReference type="Gene3D" id="3.30.450.20">
    <property type="entry name" value="PAS domain"/>
    <property type="match status" value="1"/>
</dbReference>